<dbReference type="PANTHER" id="PTHR33710:SF79">
    <property type="entry name" value="OS06G0205337 PROTEIN"/>
    <property type="match status" value="1"/>
</dbReference>
<organism evidence="1 2">
    <name type="scientific">Solanum bulbocastanum</name>
    <name type="common">Wild potato</name>
    <dbReference type="NCBI Taxonomy" id="147425"/>
    <lineage>
        <taxon>Eukaryota</taxon>
        <taxon>Viridiplantae</taxon>
        <taxon>Streptophyta</taxon>
        <taxon>Embryophyta</taxon>
        <taxon>Tracheophyta</taxon>
        <taxon>Spermatophyta</taxon>
        <taxon>Magnoliopsida</taxon>
        <taxon>eudicotyledons</taxon>
        <taxon>Gunneridae</taxon>
        <taxon>Pentapetalae</taxon>
        <taxon>asterids</taxon>
        <taxon>lamiids</taxon>
        <taxon>Solanales</taxon>
        <taxon>Solanaceae</taxon>
        <taxon>Solanoideae</taxon>
        <taxon>Solaneae</taxon>
        <taxon>Solanum</taxon>
    </lineage>
</organism>
<dbReference type="InterPro" id="IPR036691">
    <property type="entry name" value="Endo/exonu/phosph_ase_sf"/>
</dbReference>
<dbReference type="Gene3D" id="3.60.10.10">
    <property type="entry name" value="Endonuclease/exonuclease/phosphatase"/>
    <property type="match status" value="1"/>
</dbReference>
<sequence length="176" mass="20260">MKESVYEEPRVKAGVKKGGYHDRGEKLQRWNRKAKMGVEKCNSLDKLELWEDLEEQLCNANATWLVGGDFNVIRDSLEKLGGLVVTQNETMDFAQFISSCALTKLKFTGSKFTWWNGRIKEDCIFKQFDRVLGNIEFITVSEVQHLIREGSDHAPLQMSCNANTDRVNKLFTFLNF</sequence>
<protein>
    <submittedName>
        <fullName evidence="1">Uncharacterized protein</fullName>
    </submittedName>
</protein>
<dbReference type="SUPFAM" id="SSF56219">
    <property type="entry name" value="DNase I-like"/>
    <property type="match status" value="1"/>
</dbReference>
<gene>
    <name evidence="1" type="ORF">RDI58_000920</name>
</gene>
<keyword evidence="2" id="KW-1185">Reference proteome</keyword>
<dbReference type="PANTHER" id="PTHR33710">
    <property type="entry name" value="BNAC02G09200D PROTEIN"/>
    <property type="match status" value="1"/>
</dbReference>
<dbReference type="EMBL" id="JBANQN010000001">
    <property type="protein sequence ID" value="KAK6803136.1"/>
    <property type="molecule type" value="Genomic_DNA"/>
</dbReference>
<evidence type="ECO:0000313" key="1">
    <source>
        <dbReference type="EMBL" id="KAK6803136.1"/>
    </source>
</evidence>
<reference evidence="1 2" key="1">
    <citation type="submission" date="2024-02" db="EMBL/GenBank/DDBJ databases">
        <title>de novo genome assembly of Solanum bulbocastanum strain 11H21.</title>
        <authorList>
            <person name="Hosaka A.J."/>
        </authorList>
    </citation>
    <scope>NUCLEOTIDE SEQUENCE [LARGE SCALE GENOMIC DNA]</scope>
    <source>
        <tissue evidence="1">Young leaves</tissue>
    </source>
</reference>
<dbReference type="AlphaFoldDB" id="A0AAN8UD98"/>
<dbReference type="Proteomes" id="UP001371456">
    <property type="component" value="Unassembled WGS sequence"/>
</dbReference>
<proteinExistence type="predicted"/>
<name>A0AAN8UD98_SOLBU</name>
<accession>A0AAN8UD98</accession>
<evidence type="ECO:0000313" key="2">
    <source>
        <dbReference type="Proteomes" id="UP001371456"/>
    </source>
</evidence>
<comment type="caution">
    <text evidence="1">The sequence shown here is derived from an EMBL/GenBank/DDBJ whole genome shotgun (WGS) entry which is preliminary data.</text>
</comment>